<dbReference type="EMBL" id="JBHMEW010000058">
    <property type="protein sequence ID" value="MFB9212212.1"/>
    <property type="molecule type" value="Genomic_DNA"/>
</dbReference>
<evidence type="ECO:0000313" key="1">
    <source>
        <dbReference type="EMBL" id="MFB9212212.1"/>
    </source>
</evidence>
<dbReference type="Gene3D" id="3.40.50.1110">
    <property type="entry name" value="SGNH hydrolase"/>
    <property type="match status" value="1"/>
</dbReference>
<dbReference type="Proteomes" id="UP001589654">
    <property type="component" value="Unassembled WGS sequence"/>
</dbReference>
<reference evidence="1 2" key="1">
    <citation type="submission" date="2024-09" db="EMBL/GenBank/DDBJ databases">
        <authorList>
            <person name="Sun Q."/>
            <person name="Mori K."/>
        </authorList>
    </citation>
    <scope>NUCLEOTIDE SEQUENCE [LARGE SCALE GENOMIC DNA]</scope>
    <source>
        <strain evidence="1 2">CECT 7682</strain>
    </source>
</reference>
<dbReference type="SUPFAM" id="SSF52266">
    <property type="entry name" value="SGNH hydrolase"/>
    <property type="match status" value="1"/>
</dbReference>
<dbReference type="RefSeq" id="WP_290249545.1">
    <property type="nucleotide sequence ID" value="NZ_JAUFQT010000002.1"/>
</dbReference>
<accession>A0ABV5J6S6</accession>
<name>A0ABV5J6S6_9BACT</name>
<organism evidence="1 2">
    <name type="scientific">Echinicola jeungdonensis</name>
    <dbReference type="NCBI Taxonomy" id="709343"/>
    <lineage>
        <taxon>Bacteria</taxon>
        <taxon>Pseudomonadati</taxon>
        <taxon>Bacteroidota</taxon>
        <taxon>Cytophagia</taxon>
        <taxon>Cytophagales</taxon>
        <taxon>Cyclobacteriaceae</taxon>
        <taxon>Echinicola</taxon>
    </lineage>
</organism>
<evidence type="ECO:0000313" key="2">
    <source>
        <dbReference type="Proteomes" id="UP001589654"/>
    </source>
</evidence>
<proteinExistence type="predicted"/>
<protein>
    <recommendedName>
        <fullName evidence="3">G-D-S-L family lipolytic protein</fullName>
    </recommendedName>
</protein>
<comment type="caution">
    <text evidence="1">The sequence shown here is derived from an EMBL/GenBank/DDBJ whole genome shotgun (WGS) entry which is preliminary data.</text>
</comment>
<dbReference type="PROSITE" id="PS51257">
    <property type="entry name" value="PROKAR_LIPOPROTEIN"/>
    <property type="match status" value="1"/>
</dbReference>
<evidence type="ECO:0008006" key="3">
    <source>
        <dbReference type="Google" id="ProtNLM"/>
    </source>
</evidence>
<keyword evidence="2" id="KW-1185">Reference proteome</keyword>
<gene>
    <name evidence="1" type="ORF">ACFFUR_10375</name>
</gene>
<dbReference type="InterPro" id="IPR036514">
    <property type="entry name" value="SGNH_hydro_sf"/>
</dbReference>
<sequence>MKNKCKTFFLLTSFFFTACQYDFPELPSNEPTPGNADFSKMISVGNSITAGYMDAALYNRGQQNSFPVILADQLKLVNGGEFNIPDINSENGFYTMGPNGPLGRLILTIDPATGNATPEPIGPGDIPMAYTGEVSQLNNFGVPGITLGLALTPLTGGPNSEQNPAFNPLYARFASDPGTSTVIGDAAMALANGGTFFTFWLGANDVIGYAVGGASNPAILTSDADFQSQFTAALGTILNANSNAKGVVVNIPNINILPHFNLVPINALPLSETEANQANLSYALYNGGLAQAASNGLISQEEMQYRTITFETGQNPFVMEDESLTDLSILGLPSIRQSKESDKTVLALSQTLGMPSSQNPQGIRGLTFPVEDRFILIPDEQKEIMAKINSFNSYIEAAVNSNSDRLVMVDAAQLVEQATAGNLNAGGVSLTNSIIPPTGGISLDGIHPNGRGNAFLTNLIIENINSKWNANIPRVNPNAYVGNDLPQ</sequence>